<dbReference type="Pfam" id="PF00732">
    <property type="entry name" value="GMC_oxred_N"/>
    <property type="match status" value="1"/>
</dbReference>
<dbReference type="PROSITE" id="PS00623">
    <property type="entry name" value="GMC_OXRED_1"/>
    <property type="match status" value="1"/>
</dbReference>
<organism evidence="8 10">
    <name type="scientific">Pogonomyrmex barbatus</name>
    <name type="common">red harvester ant</name>
    <dbReference type="NCBI Taxonomy" id="144034"/>
    <lineage>
        <taxon>Eukaryota</taxon>
        <taxon>Metazoa</taxon>
        <taxon>Ecdysozoa</taxon>
        <taxon>Arthropoda</taxon>
        <taxon>Hexapoda</taxon>
        <taxon>Insecta</taxon>
        <taxon>Pterygota</taxon>
        <taxon>Neoptera</taxon>
        <taxon>Endopterygota</taxon>
        <taxon>Hymenoptera</taxon>
        <taxon>Apocrita</taxon>
        <taxon>Aculeata</taxon>
        <taxon>Formicoidea</taxon>
        <taxon>Formicidae</taxon>
        <taxon>Myrmicinae</taxon>
        <taxon>Pogonomyrmex</taxon>
    </lineage>
</organism>
<keyword evidence="4 5" id="KW-0274">FAD</keyword>
<dbReference type="GO" id="GO:0016614">
    <property type="term" value="F:oxidoreductase activity, acting on CH-OH group of donors"/>
    <property type="evidence" value="ECO:0007669"/>
    <property type="project" value="InterPro"/>
</dbReference>
<comment type="similarity">
    <text evidence="2 5">Belongs to the GMC oxidoreductase family.</text>
</comment>
<gene>
    <name evidence="9 10 11" type="primary">LOC105434307</name>
</gene>
<reference evidence="9 10" key="1">
    <citation type="submission" date="2025-04" db="UniProtKB">
        <authorList>
            <consortium name="RefSeq"/>
        </authorList>
    </citation>
    <scope>IDENTIFICATION</scope>
</reference>
<dbReference type="RefSeq" id="XP_011648289.1">
    <property type="nucleotide sequence ID" value="XM_011649987.2"/>
</dbReference>
<dbReference type="PIRSF" id="PIRSF000137">
    <property type="entry name" value="Alcohol_oxidase"/>
    <property type="match status" value="1"/>
</dbReference>
<feature type="domain" description="Glucose-methanol-choline oxidoreductase N-terminal" evidence="6">
    <location>
        <begin position="136"/>
        <end position="159"/>
    </location>
</feature>
<dbReference type="InterPro" id="IPR000172">
    <property type="entry name" value="GMC_OxRdtase_N"/>
</dbReference>
<dbReference type="PANTHER" id="PTHR11552">
    <property type="entry name" value="GLUCOSE-METHANOL-CHOLINE GMC OXIDOREDUCTASE"/>
    <property type="match status" value="1"/>
</dbReference>
<keyword evidence="3 5" id="KW-0285">Flavoprotein</keyword>
<dbReference type="KEGG" id="pbar:105434307"/>
<dbReference type="GO" id="GO:0050660">
    <property type="term" value="F:flavin adenine dinucleotide binding"/>
    <property type="evidence" value="ECO:0007669"/>
    <property type="project" value="InterPro"/>
</dbReference>
<evidence type="ECO:0000259" key="6">
    <source>
        <dbReference type="PROSITE" id="PS00623"/>
    </source>
</evidence>
<evidence type="ECO:0000313" key="10">
    <source>
        <dbReference type="RefSeq" id="XP_011648292.1"/>
    </source>
</evidence>
<evidence type="ECO:0000256" key="5">
    <source>
        <dbReference type="RuleBase" id="RU003968"/>
    </source>
</evidence>
<dbReference type="Gene3D" id="3.30.560.10">
    <property type="entry name" value="Glucose Oxidase, domain 3"/>
    <property type="match status" value="1"/>
</dbReference>
<feature type="domain" description="Glucose-methanol-choline oxidoreductase N-terminal" evidence="7">
    <location>
        <begin position="315"/>
        <end position="329"/>
    </location>
</feature>
<evidence type="ECO:0000256" key="4">
    <source>
        <dbReference type="ARBA" id="ARBA00022827"/>
    </source>
</evidence>
<dbReference type="AlphaFoldDB" id="A0A6I9XQ97"/>
<evidence type="ECO:0000256" key="2">
    <source>
        <dbReference type="ARBA" id="ARBA00010790"/>
    </source>
</evidence>
<dbReference type="InterPro" id="IPR007867">
    <property type="entry name" value="GMC_OxRtase_C"/>
</dbReference>
<dbReference type="Pfam" id="PF05199">
    <property type="entry name" value="GMC_oxred_C"/>
    <property type="match status" value="1"/>
</dbReference>
<dbReference type="InterPro" id="IPR012132">
    <property type="entry name" value="GMC_OxRdtase"/>
</dbReference>
<dbReference type="SUPFAM" id="SSF54373">
    <property type="entry name" value="FAD-linked reductases, C-terminal domain"/>
    <property type="match status" value="1"/>
</dbReference>
<proteinExistence type="inferred from homology"/>
<evidence type="ECO:0000313" key="9">
    <source>
        <dbReference type="RefSeq" id="XP_011648289.1"/>
    </source>
</evidence>
<dbReference type="RefSeq" id="XP_011648293.1">
    <property type="nucleotide sequence ID" value="XM_011649991.2"/>
</dbReference>
<dbReference type="GeneID" id="105434307"/>
<dbReference type="OrthoDB" id="269227at2759"/>
<dbReference type="PANTHER" id="PTHR11552:SF147">
    <property type="entry name" value="CHOLINE DEHYDROGENASE, MITOCHONDRIAL"/>
    <property type="match status" value="1"/>
</dbReference>
<dbReference type="Gene3D" id="3.50.50.60">
    <property type="entry name" value="FAD/NAD(P)-binding domain"/>
    <property type="match status" value="1"/>
</dbReference>
<evidence type="ECO:0000256" key="1">
    <source>
        <dbReference type="ARBA" id="ARBA00001974"/>
    </source>
</evidence>
<protein>
    <submittedName>
        <fullName evidence="9 11">Glucose dehydrogenase [FAD, quinone]-like</fullName>
    </submittedName>
</protein>
<dbReference type="SUPFAM" id="SSF51905">
    <property type="entry name" value="FAD/NAD(P)-binding domain"/>
    <property type="match status" value="1"/>
</dbReference>
<evidence type="ECO:0000313" key="8">
    <source>
        <dbReference type="Proteomes" id="UP000504615"/>
    </source>
</evidence>
<name>A0A6I9XQ97_9HYME</name>
<keyword evidence="8" id="KW-1185">Reference proteome</keyword>
<dbReference type="InterPro" id="IPR036188">
    <property type="entry name" value="FAD/NAD-bd_sf"/>
</dbReference>
<sequence length="629" mass="70848">METCLANAANFTAAMGDSSANVFIYLIQTLLMAQCSLNDDIYPPDRSEEIAISDTEFDFVIVGGGSAGSVLANRLSEIENWKILLIEAGENPSLFSEVPGLFPSQLQSPEDYAYNVENEKFACQGYKNKTCKWSKGKALGGSSTLNAMLYIYGSDEDYNEWSRMGNEGWSYDQVLPYFKKSQSCGHERNDMWQSKYCGYGGPLRIRYYNYSQPDVYEMIFNAARDLGVPILDTINSDKFVGYGIAQGTLDKGRRMSVSKAYLSPIRNRSNLYVMKSTRADAILLDNTRAIGVRVTLKNKKSINIKVSKEVILSAGSIASPQLLMLSGIGPEKHLREMGISSVVDLPVGKNLQDHVTWYGLHLIYKNESATPKPSSKYILDIAYKYLLYNQGPLASSSGYDLMGFVNVHDLEAKYPDIQFIHLHISQWHEYEMINILNSLHIDTEIAREMAQILTEADILQPLSVLLKPKSVGEILLRSKNPADPVRIYANYFSEQKDVDTMLKSLDFLKKMLNTETFKRHKVRLRHLDIPDCRYVKPDSDEYWRCNLRHMSSTLFHPVGTAKMGPQNDPTTVVDSRLKVHGIQKLRVIDASIMPTITGGNTNAPTIMIAEKGADFIKEDWTVIEDKDEL</sequence>
<dbReference type="Proteomes" id="UP000504615">
    <property type="component" value="Unplaced"/>
</dbReference>
<comment type="cofactor">
    <cofactor evidence="1">
        <name>FAD</name>
        <dbReference type="ChEBI" id="CHEBI:57692"/>
    </cofactor>
</comment>
<evidence type="ECO:0000259" key="7">
    <source>
        <dbReference type="PROSITE" id="PS00624"/>
    </source>
</evidence>
<dbReference type="PROSITE" id="PS00624">
    <property type="entry name" value="GMC_OXRED_2"/>
    <property type="match status" value="1"/>
</dbReference>
<dbReference type="RefSeq" id="XP_011648292.1">
    <property type="nucleotide sequence ID" value="XM_011649990.2"/>
</dbReference>
<evidence type="ECO:0000313" key="11">
    <source>
        <dbReference type="RefSeq" id="XP_011648293.1"/>
    </source>
</evidence>
<accession>A0A6I9XQ97</accession>
<evidence type="ECO:0000256" key="3">
    <source>
        <dbReference type="ARBA" id="ARBA00022630"/>
    </source>
</evidence>